<dbReference type="Proteomes" id="UP000243338">
    <property type="component" value="Unassembled WGS sequence"/>
</dbReference>
<dbReference type="RefSeq" id="WP_091688844.1">
    <property type="nucleotide sequence ID" value="NZ_CAAGSJ010000003.1"/>
</dbReference>
<dbReference type="EMBL" id="FOHQ01000001">
    <property type="protein sequence ID" value="SES69356.1"/>
    <property type="molecule type" value="Genomic_DNA"/>
</dbReference>
<protein>
    <recommendedName>
        <fullName evidence="3">GYD domain-containing protein</fullName>
    </recommendedName>
</protein>
<dbReference type="AlphaFoldDB" id="A0A1H9YK43"/>
<dbReference type="OrthoDB" id="145210at2157"/>
<name>A0A1H9YK43_9EURY</name>
<sequence length="90" mass="10186">MVKYFVESPHTSEECPKAVDEVLAMGTDVLKQYDFGCMAGVHTGWVILDAENESEALKVVPSFLRSKARAIALNKFTPEEIKKYHEEHDE</sequence>
<proteinExistence type="predicted"/>
<keyword evidence="2" id="KW-1185">Reference proteome</keyword>
<evidence type="ECO:0000313" key="1">
    <source>
        <dbReference type="EMBL" id="SES69356.1"/>
    </source>
</evidence>
<evidence type="ECO:0000313" key="2">
    <source>
        <dbReference type="Proteomes" id="UP000243338"/>
    </source>
</evidence>
<evidence type="ECO:0008006" key="3">
    <source>
        <dbReference type="Google" id="ProtNLM"/>
    </source>
</evidence>
<gene>
    <name evidence="1" type="ORF">SAMN04488587_0626</name>
</gene>
<accession>A0A1H9YK43</accession>
<organism evidence="1 2">
    <name type="scientific">Methanococcoides vulcani</name>
    <dbReference type="NCBI Taxonomy" id="1353158"/>
    <lineage>
        <taxon>Archaea</taxon>
        <taxon>Methanobacteriati</taxon>
        <taxon>Methanobacteriota</taxon>
        <taxon>Stenosarchaea group</taxon>
        <taxon>Methanomicrobia</taxon>
        <taxon>Methanosarcinales</taxon>
        <taxon>Methanosarcinaceae</taxon>
        <taxon>Methanococcoides</taxon>
    </lineage>
</organism>
<reference evidence="2" key="1">
    <citation type="submission" date="2016-10" db="EMBL/GenBank/DDBJ databases">
        <authorList>
            <person name="Varghese N."/>
            <person name="Submissions S."/>
        </authorList>
    </citation>
    <scope>NUCLEOTIDE SEQUENCE [LARGE SCALE GENOMIC DNA]</scope>
    <source>
        <strain evidence="2">SLH 33</strain>
    </source>
</reference>